<comment type="caution">
    <text evidence="3">The sequence shown here is derived from an EMBL/GenBank/DDBJ whole genome shotgun (WGS) entry which is preliminary data.</text>
</comment>
<dbReference type="Proteomes" id="UP001176806">
    <property type="component" value="Unassembled WGS sequence"/>
</dbReference>
<dbReference type="EMBL" id="JAUOEL010000002">
    <property type="protein sequence ID" value="MDO5973963.1"/>
    <property type="molecule type" value="Genomic_DNA"/>
</dbReference>
<dbReference type="InterPro" id="IPR036380">
    <property type="entry name" value="Isochorismatase-like_sf"/>
</dbReference>
<dbReference type="SUPFAM" id="SSF52499">
    <property type="entry name" value="Isochorismatase-like hydrolases"/>
    <property type="match status" value="1"/>
</dbReference>
<dbReference type="Gene3D" id="3.40.50.850">
    <property type="entry name" value="Isochorismatase-like"/>
    <property type="match status" value="1"/>
</dbReference>
<evidence type="ECO:0000256" key="1">
    <source>
        <dbReference type="ARBA" id="ARBA00022801"/>
    </source>
</evidence>
<feature type="domain" description="Isochorismatase-like" evidence="2">
    <location>
        <begin position="5"/>
        <end position="143"/>
    </location>
</feature>
<dbReference type="PANTHER" id="PTHR43540">
    <property type="entry name" value="PEROXYUREIDOACRYLATE/UREIDOACRYLATE AMIDOHYDROLASE-RELATED"/>
    <property type="match status" value="1"/>
</dbReference>
<accession>A0ABT8WLC7</accession>
<sequence>MGHKALLVIDMQKGSFTPETPRHDTHGVINRINLLADRFRTSGNHVFYIQHDGTKHNEFIPNTEPWDIVSELQVSQEDILINKYANDVFYHSNLKSELETHHINKLYITGCATDFCVEATIQSALAKDYNITVVKDGHTTGNRPHLNAEKIIEHYNWVWQNMIPTKGIIKVESFEAIINTL</sequence>
<evidence type="ECO:0000313" key="4">
    <source>
        <dbReference type="Proteomes" id="UP001176806"/>
    </source>
</evidence>
<reference evidence="3" key="1">
    <citation type="submission" date="2023-07" db="EMBL/GenBank/DDBJ databases">
        <title>Two novel species in the genus Flavivirga.</title>
        <authorList>
            <person name="Kwon K."/>
        </authorList>
    </citation>
    <scope>NUCLEOTIDE SEQUENCE</scope>
    <source>
        <strain evidence="3">KACC 14158</strain>
    </source>
</reference>
<name>A0ABT8WLC7_9FLAO</name>
<proteinExistence type="predicted"/>
<protein>
    <submittedName>
        <fullName evidence="3">Isochorismatase family protein</fullName>
    </submittedName>
</protein>
<dbReference type="Pfam" id="PF00857">
    <property type="entry name" value="Isochorismatase"/>
    <property type="match status" value="1"/>
</dbReference>
<evidence type="ECO:0000259" key="2">
    <source>
        <dbReference type="Pfam" id="PF00857"/>
    </source>
</evidence>
<dbReference type="InterPro" id="IPR000868">
    <property type="entry name" value="Isochorismatase-like_dom"/>
</dbReference>
<dbReference type="PANTHER" id="PTHR43540:SF14">
    <property type="entry name" value="ISOCHORISMATASE"/>
    <property type="match status" value="1"/>
</dbReference>
<keyword evidence="4" id="KW-1185">Reference proteome</keyword>
<organism evidence="3 4">
    <name type="scientific">Flavivirga jejuensis</name>
    <dbReference type="NCBI Taxonomy" id="870487"/>
    <lineage>
        <taxon>Bacteria</taxon>
        <taxon>Pseudomonadati</taxon>
        <taxon>Bacteroidota</taxon>
        <taxon>Flavobacteriia</taxon>
        <taxon>Flavobacteriales</taxon>
        <taxon>Flavobacteriaceae</taxon>
        <taxon>Flavivirga</taxon>
    </lineage>
</organism>
<evidence type="ECO:0000313" key="3">
    <source>
        <dbReference type="EMBL" id="MDO5973963.1"/>
    </source>
</evidence>
<dbReference type="InterPro" id="IPR050272">
    <property type="entry name" value="Isochorismatase-like_hydrls"/>
</dbReference>
<dbReference type="RefSeq" id="WP_303301105.1">
    <property type="nucleotide sequence ID" value="NZ_BAABDA010000051.1"/>
</dbReference>
<gene>
    <name evidence="3" type="ORF">Q4Q40_07180</name>
</gene>
<keyword evidence="1" id="KW-0378">Hydrolase</keyword>